<proteinExistence type="predicted"/>
<protein>
    <recommendedName>
        <fullName evidence="2">DUF4124 domain-containing protein</fullName>
    </recommendedName>
</protein>
<sequence>MTRIRILSTHPMSFLGAMSPNMAPPPPAAPSPKRAAWARTVARMNPWRLARLAAFTALAAAPVAWAQTAAPTPAPTAAPASAASAPAKPPAPTIKRWVDERGVVHFSDAPPPSSARANVTEIAKVPPLTPAEQAKARDLMSQYEQQLAKVPGAPASSPAASAPQPRRPVAAAPSGNQSCAAQWDRYGAAYRCLDGFRAAKGVVRPEAFAVCPVVKEPDCPAPSGR</sequence>
<gene>
    <name evidence="3" type="ORF">C6570_12420</name>
</gene>
<dbReference type="Pfam" id="PF13511">
    <property type="entry name" value="DUF4124"/>
    <property type="match status" value="1"/>
</dbReference>
<evidence type="ECO:0000256" key="1">
    <source>
        <dbReference type="SAM" id="MobiDB-lite"/>
    </source>
</evidence>
<evidence type="ECO:0000259" key="2">
    <source>
        <dbReference type="Pfam" id="PF13511"/>
    </source>
</evidence>
<evidence type="ECO:0000313" key="4">
    <source>
        <dbReference type="Proteomes" id="UP000239709"/>
    </source>
</evidence>
<feature type="compositionally biased region" description="Low complexity" evidence="1">
    <location>
        <begin position="149"/>
        <end position="174"/>
    </location>
</feature>
<feature type="domain" description="DUF4124" evidence="2">
    <location>
        <begin position="85"/>
        <end position="136"/>
    </location>
</feature>
<dbReference type="Proteomes" id="UP000239709">
    <property type="component" value="Chromosome"/>
</dbReference>
<feature type="region of interest" description="Disordered" evidence="1">
    <location>
        <begin position="149"/>
        <end position="175"/>
    </location>
</feature>
<dbReference type="KEGG" id="otk:C6570_12420"/>
<name>A0A2S0MGL7_9BURK</name>
<dbReference type="InterPro" id="IPR025392">
    <property type="entry name" value="DUF4124"/>
</dbReference>
<dbReference type="AlphaFoldDB" id="A0A2S0MGL7"/>
<keyword evidence="4" id="KW-1185">Reference proteome</keyword>
<feature type="compositionally biased region" description="Low complexity" evidence="1">
    <location>
        <begin position="71"/>
        <end position="86"/>
    </location>
</feature>
<accession>A0A2S0MGL7</accession>
<feature type="region of interest" description="Disordered" evidence="1">
    <location>
        <begin position="71"/>
        <end position="93"/>
    </location>
</feature>
<feature type="region of interest" description="Disordered" evidence="1">
    <location>
        <begin position="108"/>
        <end position="128"/>
    </location>
</feature>
<evidence type="ECO:0000313" key="3">
    <source>
        <dbReference type="EMBL" id="AVO34947.1"/>
    </source>
</evidence>
<dbReference type="OrthoDB" id="8911993at2"/>
<dbReference type="EMBL" id="CP027666">
    <property type="protein sequence ID" value="AVO34947.1"/>
    <property type="molecule type" value="Genomic_DNA"/>
</dbReference>
<organism evidence="3 4">
    <name type="scientific">Ottowia oryzae</name>
    <dbReference type="NCBI Taxonomy" id="2109914"/>
    <lineage>
        <taxon>Bacteria</taxon>
        <taxon>Pseudomonadati</taxon>
        <taxon>Pseudomonadota</taxon>
        <taxon>Betaproteobacteria</taxon>
        <taxon>Burkholderiales</taxon>
        <taxon>Comamonadaceae</taxon>
        <taxon>Ottowia</taxon>
    </lineage>
</organism>
<reference evidence="3 4" key="1">
    <citation type="submission" date="2018-03" db="EMBL/GenBank/DDBJ databases">
        <title>Genome sequencing of Ottowia sp.</title>
        <authorList>
            <person name="Kim S.-J."/>
            <person name="Heo J."/>
            <person name="Kwon S.-W."/>
        </authorList>
    </citation>
    <scope>NUCLEOTIDE SEQUENCE [LARGE SCALE GENOMIC DNA]</scope>
    <source>
        <strain evidence="3 4">KADR8-3</strain>
    </source>
</reference>